<feature type="transmembrane region" description="Helical" evidence="1">
    <location>
        <begin position="28"/>
        <end position="46"/>
    </location>
</feature>
<sequence length="130" mass="13775">MLNAIKRLIEDPALAKQIGVATARSEGIALLLGAIAAVCVIGILTLHRLGSSPDILVAEACGHRLPSWKGGQEGGPWLGRSAHLQPGIDMRRVQMTCSPSEPGAIHSVEQRSIRRDEVTELAIDAPTDTP</sequence>
<accession>A0ABT9ED51</accession>
<dbReference type="Proteomes" id="UP001243009">
    <property type="component" value="Unassembled WGS sequence"/>
</dbReference>
<name>A0ABT9ED51_9PROT</name>
<keyword evidence="1" id="KW-1133">Transmembrane helix</keyword>
<gene>
    <name evidence="2" type="ORF">Q7A36_37180</name>
</gene>
<keyword evidence="1" id="KW-0472">Membrane</keyword>
<comment type="caution">
    <text evidence="2">The sequence shown here is derived from an EMBL/GenBank/DDBJ whole genome shotgun (WGS) entry which is preliminary data.</text>
</comment>
<dbReference type="RefSeq" id="WP_305108841.1">
    <property type="nucleotide sequence ID" value="NZ_JAUTWS010000147.1"/>
</dbReference>
<evidence type="ECO:0000256" key="1">
    <source>
        <dbReference type="SAM" id="Phobius"/>
    </source>
</evidence>
<protein>
    <submittedName>
        <fullName evidence="2">Uncharacterized protein</fullName>
    </submittedName>
</protein>
<proteinExistence type="predicted"/>
<evidence type="ECO:0000313" key="2">
    <source>
        <dbReference type="EMBL" id="MDO9713996.1"/>
    </source>
</evidence>
<keyword evidence="1" id="KW-0812">Transmembrane</keyword>
<organism evidence="2 3">
    <name type="scientific">Paracraurococcus lichenis</name>
    <dbReference type="NCBI Taxonomy" id="3064888"/>
    <lineage>
        <taxon>Bacteria</taxon>
        <taxon>Pseudomonadati</taxon>
        <taxon>Pseudomonadota</taxon>
        <taxon>Alphaproteobacteria</taxon>
        <taxon>Acetobacterales</taxon>
        <taxon>Roseomonadaceae</taxon>
        <taxon>Paracraurococcus</taxon>
    </lineage>
</organism>
<reference evidence="2 3" key="1">
    <citation type="submission" date="2023-08" db="EMBL/GenBank/DDBJ databases">
        <title>The draft genome sequence of Paracraurococcus sp. LOR1-02.</title>
        <authorList>
            <person name="Kingkaew E."/>
            <person name="Tanasupawat S."/>
        </authorList>
    </citation>
    <scope>NUCLEOTIDE SEQUENCE [LARGE SCALE GENOMIC DNA]</scope>
    <source>
        <strain evidence="2 3">LOR1-02</strain>
    </source>
</reference>
<evidence type="ECO:0000313" key="3">
    <source>
        <dbReference type="Proteomes" id="UP001243009"/>
    </source>
</evidence>
<keyword evidence="3" id="KW-1185">Reference proteome</keyword>
<dbReference type="EMBL" id="JAUTWS010000147">
    <property type="protein sequence ID" value="MDO9713996.1"/>
    <property type="molecule type" value="Genomic_DNA"/>
</dbReference>